<reference evidence="1 2" key="1">
    <citation type="journal article" date="2023" name="G3 (Bethesda)">
        <title>A chromosome-level genome assembly of Zasmidium syzygii isolated from banana leaves.</title>
        <authorList>
            <person name="van Westerhoven A.C."/>
            <person name="Mehrabi R."/>
            <person name="Talebi R."/>
            <person name="Steentjes M.B.F."/>
            <person name="Corcolon B."/>
            <person name="Chong P.A."/>
            <person name="Kema G.H.J."/>
            <person name="Seidl M.F."/>
        </authorList>
    </citation>
    <scope>NUCLEOTIDE SEQUENCE [LARGE SCALE GENOMIC DNA]</scope>
    <source>
        <strain evidence="1 2">P124</strain>
    </source>
</reference>
<gene>
    <name evidence="1" type="ORF">PRZ48_005216</name>
</gene>
<name>A0ABR0ET63_ZASCE</name>
<organism evidence="1 2">
    <name type="scientific">Zasmidium cellare</name>
    <name type="common">Wine cellar mold</name>
    <name type="synonym">Racodium cellare</name>
    <dbReference type="NCBI Taxonomy" id="395010"/>
    <lineage>
        <taxon>Eukaryota</taxon>
        <taxon>Fungi</taxon>
        <taxon>Dikarya</taxon>
        <taxon>Ascomycota</taxon>
        <taxon>Pezizomycotina</taxon>
        <taxon>Dothideomycetes</taxon>
        <taxon>Dothideomycetidae</taxon>
        <taxon>Mycosphaerellales</taxon>
        <taxon>Mycosphaerellaceae</taxon>
        <taxon>Zasmidium</taxon>
    </lineage>
</organism>
<proteinExistence type="predicted"/>
<dbReference type="EMBL" id="JAXOVC010000003">
    <property type="protein sequence ID" value="KAK4504300.1"/>
    <property type="molecule type" value="Genomic_DNA"/>
</dbReference>
<comment type="caution">
    <text evidence="1">The sequence shown here is derived from an EMBL/GenBank/DDBJ whole genome shotgun (WGS) entry which is preliminary data.</text>
</comment>
<evidence type="ECO:0000313" key="1">
    <source>
        <dbReference type="EMBL" id="KAK4504300.1"/>
    </source>
</evidence>
<accession>A0ABR0ET63</accession>
<evidence type="ECO:0000313" key="2">
    <source>
        <dbReference type="Proteomes" id="UP001305779"/>
    </source>
</evidence>
<keyword evidence="2" id="KW-1185">Reference proteome</keyword>
<dbReference type="Proteomes" id="UP001305779">
    <property type="component" value="Unassembled WGS sequence"/>
</dbReference>
<sequence>MDATAALLIYAFSMKMLRKLPPEVLKMVFEAFVRSFGHNVIRYRQDMQHADMAVAGPHYVVNQSGQTIHRYGRVRRSLHGSRDVVRGLAFCLSLFLGSALAHPACRFETNRLRATCKFVCDMIRTAITNTSVIHLYPTFHQLAILPPPHRLHKLVRVGILIQQPHYDPFSDTRAQNELHWLQNNIQGLAVHAPALRHLTLRIQDKNIYEDQQRRLVRNGQPVSINEEIVDVIRGLSILSGKKCLSARYMYRGSDAMDAERSEVEGIVSAAGRRQVGETVIELYHHNPEQGMVDVTFT</sequence>
<protein>
    <submittedName>
        <fullName evidence="1">Uncharacterized protein</fullName>
    </submittedName>
</protein>